<evidence type="ECO:0000313" key="1">
    <source>
        <dbReference type="EMBL" id="PTU31682.1"/>
    </source>
</evidence>
<dbReference type="AlphaFoldDB" id="A0A2T5MGI2"/>
<evidence type="ECO:0008006" key="3">
    <source>
        <dbReference type="Google" id="ProtNLM"/>
    </source>
</evidence>
<accession>A0A2T5MGI2</accession>
<keyword evidence="2" id="KW-1185">Reference proteome</keyword>
<dbReference type="Gene3D" id="1.10.357.10">
    <property type="entry name" value="Tetracycline Repressor, domain 2"/>
    <property type="match status" value="1"/>
</dbReference>
<comment type="caution">
    <text evidence="1">The sequence shown here is derived from an EMBL/GenBank/DDBJ whole genome shotgun (WGS) entry which is preliminary data.</text>
</comment>
<proteinExistence type="predicted"/>
<organism evidence="1 2">
    <name type="scientific">Stenotrophobium rhamnosiphilum</name>
    <dbReference type="NCBI Taxonomy" id="2029166"/>
    <lineage>
        <taxon>Bacteria</taxon>
        <taxon>Pseudomonadati</taxon>
        <taxon>Pseudomonadota</taxon>
        <taxon>Gammaproteobacteria</taxon>
        <taxon>Nevskiales</taxon>
        <taxon>Nevskiaceae</taxon>
        <taxon>Stenotrophobium</taxon>
    </lineage>
</organism>
<reference evidence="1 2" key="1">
    <citation type="submission" date="2018-04" db="EMBL/GenBank/DDBJ databases">
        <title>Novel species isolated from glacier.</title>
        <authorList>
            <person name="Liu Q."/>
            <person name="Xin Y.-H."/>
        </authorList>
    </citation>
    <scope>NUCLEOTIDE SEQUENCE [LARGE SCALE GENOMIC DNA]</scope>
    <source>
        <strain evidence="1 2">GT1R17</strain>
    </source>
</reference>
<sequence>MPVKKAPTRKSPAKIATLEPREALVAAGLRLLADGLPSIQLSARVVAAEAGLKTPQFNKVFPELPLFLASILRRLSDQVRAETLQAIGRKAPSRDLVRKAITAYLDAILRRPALPEISLAMRADPACQEVTRERINSMVMLGTLQLKMAGVPNYEGLGRLGMAMLFEIANAEFEARRALPEYRLTLDAYFVGP</sequence>
<gene>
    <name evidence="1" type="ORF">CJD38_10240</name>
</gene>
<protein>
    <recommendedName>
        <fullName evidence="3">HTH tetR-type domain-containing protein</fullName>
    </recommendedName>
</protein>
<dbReference type="EMBL" id="QANS01000003">
    <property type="protein sequence ID" value="PTU31682.1"/>
    <property type="molecule type" value="Genomic_DNA"/>
</dbReference>
<dbReference type="Proteomes" id="UP000244248">
    <property type="component" value="Unassembled WGS sequence"/>
</dbReference>
<evidence type="ECO:0000313" key="2">
    <source>
        <dbReference type="Proteomes" id="UP000244248"/>
    </source>
</evidence>
<name>A0A2T5MGI2_9GAMM</name>
<dbReference type="RefSeq" id="WP_107940231.1">
    <property type="nucleotide sequence ID" value="NZ_QANS01000003.1"/>
</dbReference>
<dbReference type="OrthoDB" id="4542604at2"/>